<sequence length="48" mass="5348">MVRSDSYTPPATSRYECTGCLSRFESDSHLVDCPECGEPVRNVAVPRE</sequence>
<dbReference type="EMBL" id="LN831302">
    <property type="protein sequence ID" value="CQH55947.1"/>
    <property type="molecule type" value="Genomic_DNA"/>
</dbReference>
<dbReference type="Gene3D" id="2.20.28.10">
    <property type="match status" value="1"/>
</dbReference>
<reference evidence="3" key="1">
    <citation type="journal article" date="2016" name="Environ. Microbiol.">
        <title>The complete genome of a viable archaeum isolated from 123-million-year-old rock salt.</title>
        <authorList>
            <person name="Jaakkola S.T."/>
            <person name="Pfeiffer F."/>
            <person name="Ravantti J.J."/>
            <person name="Guo Q."/>
            <person name="Liu Y."/>
            <person name="Chen X."/>
            <person name="Ma H."/>
            <person name="Yang C."/>
            <person name="Oksanen H.M."/>
            <person name="Bamford D.H."/>
        </authorList>
    </citation>
    <scope>NUCLEOTIDE SEQUENCE</scope>
    <source>
        <strain evidence="3">JI20-1</strain>
    </source>
</reference>
<keyword evidence="3" id="KW-1185">Reference proteome</keyword>
<dbReference type="RefSeq" id="WP_143416421.1">
    <property type="nucleotide sequence ID" value="NZ_CEML01000002.1"/>
</dbReference>
<evidence type="ECO:0000259" key="1">
    <source>
        <dbReference type="Pfam" id="PF23455"/>
    </source>
</evidence>
<dbReference type="GeneID" id="91109757"/>
<dbReference type="STRING" id="1407499.HHUB_2306"/>
<accession>A0A0U5CXV5</accession>
<proteinExistence type="predicted"/>
<dbReference type="KEGG" id="hhb:Hhub_2306"/>
<dbReference type="AlphaFoldDB" id="A0A0U5CXV5"/>
<dbReference type="InterPro" id="IPR055553">
    <property type="entry name" value="DUF7129"/>
</dbReference>
<dbReference type="Proteomes" id="UP000066737">
    <property type="component" value="Chromosome I"/>
</dbReference>
<protein>
    <submittedName>
        <fullName evidence="2">Small CPxCG-related zinc finger protein</fullName>
    </submittedName>
</protein>
<name>A0A0U5CXV5_9EURY</name>
<dbReference type="NCBIfam" id="NF033497">
    <property type="entry name" value="rubre_like_arch"/>
    <property type="match status" value="1"/>
</dbReference>
<organism evidence="2 3">
    <name type="scientific">Halobacterium hubeiense</name>
    <dbReference type="NCBI Taxonomy" id="1407499"/>
    <lineage>
        <taxon>Archaea</taxon>
        <taxon>Methanobacteriati</taxon>
        <taxon>Methanobacteriota</taxon>
        <taxon>Stenosarchaea group</taxon>
        <taxon>Halobacteria</taxon>
        <taxon>Halobacteriales</taxon>
        <taxon>Halobacteriaceae</taxon>
        <taxon>Halobacterium</taxon>
    </lineage>
</organism>
<dbReference type="OrthoDB" id="280213at2157"/>
<gene>
    <name evidence="2" type="ORF">HHUB_2306</name>
</gene>
<dbReference type="Pfam" id="PF23455">
    <property type="entry name" value="DUF7129"/>
    <property type="match status" value="1"/>
</dbReference>
<evidence type="ECO:0000313" key="3">
    <source>
        <dbReference type="Proteomes" id="UP000066737"/>
    </source>
</evidence>
<evidence type="ECO:0000313" key="2">
    <source>
        <dbReference type="EMBL" id="CQH55947.1"/>
    </source>
</evidence>
<feature type="domain" description="DUF7129" evidence="1">
    <location>
        <begin position="3"/>
        <end position="48"/>
    </location>
</feature>